<evidence type="ECO:0000313" key="3">
    <source>
        <dbReference type="Proteomes" id="UP001408789"/>
    </source>
</evidence>
<dbReference type="InterPro" id="IPR036078">
    <property type="entry name" value="Spo11/TopoVI_A_sf"/>
</dbReference>
<dbReference type="Pfam" id="PF21180">
    <property type="entry name" value="TOP6A-Spo11_Toprim"/>
    <property type="match status" value="1"/>
</dbReference>
<dbReference type="PANTHER" id="PTHR31589">
    <property type="entry name" value="PROTEIN, PUTATIVE (DUF239)-RELATED-RELATED"/>
    <property type="match status" value="1"/>
</dbReference>
<comment type="caution">
    <text evidence="2">The sequence shown here is derived from an EMBL/GenBank/DDBJ whole genome shotgun (WGS) entry which is preliminary data.</text>
</comment>
<keyword evidence="3" id="KW-1185">Reference proteome</keyword>
<dbReference type="PROSITE" id="PS52045">
    <property type="entry name" value="NEPROSIN_PEP_CD"/>
    <property type="match status" value="1"/>
</dbReference>
<organism evidence="2 3">
    <name type="scientific">Deinandra increscens subsp. villosa</name>
    <dbReference type="NCBI Taxonomy" id="3103831"/>
    <lineage>
        <taxon>Eukaryota</taxon>
        <taxon>Viridiplantae</taxon>
        <taxon>Streptophyta</taxon>
        <taxon>Embryophyta</taxon>
        <taxon>Tracheophyta</taxon>
        <taxon>Spermatophyta</taxon>
        <taxon>Magnoliopsida</taxon>
        <taxon>eudicotyledons</taxon>
        <taxon>Gunneridae</taxon>
        <taxon>Pentapetalae</taxon>
        <taxon>asterids</taxon>
        <taxon>campanulids</taxon>
        <taxon>Asterales</taxon>
        <taxon>Asteraceae</taxon>
        <taxon>Asteroideae</taxon>
        <taxon>Heliantheae alliance</taxon>
        <taxon>Madieae</taxon>
        <taxon>Madiinae</taxon>
        <taxon>Deinandra</taxon>
    </lineage>
</organism>
<dbReference type="PANTHER" id="PTHR31589:SF220">
    <property type="entry name" value="NEPROSIN DOMAIN-CONTAINING PROTEIN"/>
    <property type="match status" value="1"/>
</dbReference>
<dbReference type="Proteomes" id="UP001408789">
    <property type="component" value="Unassembled WGS sequence"/>
</dbReference>
<dbReference type="InterPro" id="IPR034136">
    <property type="entry name" value="TOPRIM_Topo6A/Spo11"/>
</dbReference>
<reference evidence="2 3" key="1">
    <citation type="submission" date="2024-04" db="EMBL/GenBank/DDBJ databases">
        <title>The reference genome of an endangered Asteraceae, Deinandra increscens subsp. villosa, native to the Central Coast of California.</title>
        <authorList>
            <person name="Guilliams M."/>
            <person name="Hasenstab-Lehman K."/>
            <person name="Meyer R."/>
            <person name="Mcevoy S."/>
        </authorList>
    </citation>
    <scope>NUCLEOTIDE SEQUENCE [LARGE SCALE GENOMIC DNA]</scope>
    <source>
        <tissue evidence="2">Leaf</tissue>
    </source>
</reference>
<dbReference type="CDD" id="cd00223">
    <property type="entry name" value="TOPRIM_TopoIIB_SPO"/>
    <property type="match status" value="1"/>
</dbReference>
<evidence type="ECO:0000259" key="1">
    <source>
        <dbReference type="PROSITE" id="PS52045"/>
    </source>
</evidence>
<dbReference type="Pfam" id="PF03080">
    <property type="entry name" value="Neprosin"/>
    <property type="match status" value="1"/>
</dbReference>
<feature type="domain" description="Neprosin PEP catalytic" evidence="1">
    <location>
        <begin position="137"/>
        <end position="388"/>
    </location>
</feature>
<name>A0AAP0DD28_9ASTR</name>
<sequence length="539" mass="60823">MAKIQLCFSFVLVFYAFIVLPSFARRFEAPKHLSGPNKHPVKSIKSSDGDIIDCIHILHQPAFDNPLLKNHTIKMSPSYHPNGITSIKNGSSSPPFAQIWHSNGKCPKGTIPIRRTLKDDTIFAQIHKKKSPFDSQLDDIRNHEWAHASMDKRGKYYGTQATFNVWNPRVQIATDLSLGQLWITAVSETIEAGWQVLPSLYGDSSTRFFIFWTNDGYRNVHCYNLECQGFIQTNNKIVIGGSISPTSEFDGSQCDITILIWKDPKDGNWWLEVNGTILGYWPSSLYHQLSQYAFMLDWGGEVINSKVDGLHTTTQMGSGHFSGEGLGKASYIKNIQIMNESNVLTSPEHLSPRASRKDCYDVTMGDNDVDNWGTYFFFGGPGRNENCAAMADARRSTIFFTEQHLSYADIIPPFEVRARIEVAVLNFLKVLNSPNPEISSLPMHAIFQRLVEDRVFNQIPSILITAKGYPDIATRFLLHRMSREFPEIKILGLVDWNPAGLAILCTFKYGSIGMGLEAYRYGYSSILFFLLDIEQDISS</sequence>
<dbReference type="EMBL" id="JBCNJP010000010">
    <property type="protein sequence ID" value="KAK9072895.1"/>
    <property type="molecule type" value="Genomic_DNA"/>
</dbReference>
<dbReference type="Gene3D" id="3.40.1360.10">
    <property type="match status" value="1"/>
</dbReference>
<dbReference type="InterPro" id="IPR025521">
    <property type="entry name" value="Neprosin_propep"/>
</dbReference>
<dbReference type="AlphaFoldDB" id="A0AAP0DD28"/>
<proteinExistence type="predicted"/>
<dbReference type="Pfam" id="PF14365">
    <property type="entry name" value="Neprosin_AP"/>
    <property type="match status" value="1"/>
</dbReference>
<dbReference type="SUPFAM" id="SSF56726">
    <property type="entry name" value="DNA topoisomerase IV, alpha subunit"/>
    <property type="match status" value="1"/>
</dbReference>
<gene>
    <name evidence="2" type="ORF">SSX86_009330</name>
</gene>
<evidence type="ECO:0000313" key="2">
    <source>
        <dbReference type="EMBL" id="KAK9072895.1"/>
    </source>
</evidence>
<dbReference type="GO" id="GO:0005694">
    <property type="term" value="C:chromosome"/>
    <property type="evidence" value="ECO:0007669"/>
    <property type="project" value="InterPro"/>
</dbReference>
<dbReference type="InterPro" id="IPR004314">
    <property type="entry name" value="Neprosin"/>
</dbReference>
<dbReference type="InterPro" id="IPR053168">
    <property type="entry name" value="Glutamic_endopeptidase"/>
</dbReference>
<dbReference type="GO" id="GO:0003677">
    <property type="term" value="F:DNA binding"/>
    <property type="evidence" value="ECO:0007669"/>
    <property type="project" value="InterPro"/>
</dbReference>
<accession>A0AAP0DD28</accession>
<protein>
    <recommendedName>
        <fullName evidence="1">Neprosin PEP catalytic domain-containing protein</fullName>
    </recommendedName>
</protein>
<dbReference type="Gene3D" id="3.90.1320.10">
    <property type="entry name" value="Outer-capsid protein sigma 3, large lobe"/>
    <property type="match status" value="1"/>
</dbReference>